<evidence type="ECO:0000313" key="3">
    <source>
        <dbReference type="Proteomes" id="UP000229112"/>
    </source>
</evidence>
<keyword evidence="1" id="KW-0812">Transmembrane</keyword>
<feature type="transmembrane region" description="Helical" evidence="1">
    <location>
        <begin position="12"/>
        <end position="32"/>
    </location>
</feature>
<dbReference type="AlphaFoldDB" id="A0A2M6WJI6"/>
<feature type="transmembrane region" description="Helical" evidence="1">
    <location>
        <begin position="52"/>
        <end position="72"/>
    </location>
</feature>
<dbReference type="Proteomes" id="UP000229112">
    <property type="component" value="Unassembled WGS sequence"/>
</dbReference>
<sequence length="95" mass="10003">MMKKGGCSAASIAMILVIIGAINWGLVGLGGFFGGNWNVVNLLLGSWPVVEWIIYILVGIAGVMMIFGCKCLSCKESCEGRPTTMNQNSSNMGGN</sequence>
<evidence type="ECO:0008006" key="4">
    <source>
        <dbReference type="Google" id="ProtNLM"/>
    </source>
</evidence>
<protein>
    <recommendedName>
        <fullName evidence="4">DUF378 domain-containing protein</fullName>
    </recommendedName>
</protein>
<dbReference type="Pfam" id="PF04070">
    <property type="entry name" value="DUF378"/>
    <property type="match status" value="1"/>
</dbReference>
<reference evidence="3" key="1">
    <citation type="submission" date="2017-09" db="EMBL/GenBank/DDBJ databases">
        <title>Depth-based differentiation of microbial function through sediment-hosted aquifers and enrichment of novel symbionts in the deep terrestrial subsurface.</title>
        <authorList>
            <person name="Probst A.J."/>
            <person name="Ladd B."/>
            <person name="Jarett J.K."/>
            <person name="Geller-Mcgrath D.E."/>
            <person name="Sieber C.M.K."/>
            <person name="Emerson J.B."/>
            <person name="Anantharaman K."/>
            <person name="Thomas B.C."/>
            <person name="Malmstrom R."/>
            <person name="Stieglmeier M."/>
            <person name="Klingl A."/>
            <person name="Woyke T."/>
            <person name="Ryan C.M."/>
            <person name="Banfield J.F."/>
        </authorList>
    </citation>
    <scope>NUCLEOTIDE SEQUENCE [LARGE SCALE GENOMIC DNA]</scope>
</reference>
<gene>
    <name evidence="2" type="ORF">COU06_02755</name>
</gene>
<accession>A0A2M6WJI6</accession>
<evidence type="ECO:0000313" key="2">
    <source>
        <dbReference type="EMBL" id="PIT92929.1"/>
    </source>
</evidence>
<organism evidence="2 3">
    <name type="scientific">Candidatus Harrisonbacteria bacterium CG10_big_fil_rev_8_21_14_0_10_38_8</name>
    <dbReference type="NCBI Taxonomy" id="1974582"/>
    <lineage>
        <taxon>Bacteria</taxon>
        <taxon>Candidatus Harrisoniibacteriota</taxon>
    </lineage>
</organism>
<name>A0A2M6WJI6_9BACT</name>
<keyword evidence="1" id="KW-1133">Transmembrane helix</keyword>
<dbReference type="EMBL" id="PFAY01000027">
    <property type="protein sequence ID" value="PIT92929.1"/>
    <property type="molecule type" value="Genomic_DNA"/>
</dbReference>
<dbReference type="InterPro" id="IPR007211">
    <property type="entry name" value="DUF378"/>
</dbReference>
<evidence type="ECO:0000256" key="1">
    <source>
        <dbReference type="SAM" id="Phobius"/>
    </source>
</evidence>
<comment type="caution">
    <text evidence="2">The sequence shown here is derived from an EMBL/GenBank/DDBJ whole genome shotgun (WGS) entry which is preliminary data.</text>
</comment>
<dbReference type="PANTHER" id="PTHR37304">
    <property type="entry name" value="MEMBRANE PROTEIN-RELATED"/>
    <property type="match status" value="1"/>
</dbReference>
<keyword evidence="1" id="KW-0472">Membrane</keyword>
<proteinExistence type="predicted"/>
<dbReference type="PANTHER" id="PTHR37304:SF1">
    <property type="entry name" value="MEMBRANE PROTEIN"/>
    <property type="match status" value="1"/>
</dbReference>